<reference evidence="2" key="1">
    <citation type="submission" date="2021-12" db="EMBL/GenBank/DDBJ databases">
        <authorList>
            <person name="Zaccaron A."/>
            <person name="Stergiopoulos I."/>
        </authorList>
    </citation>
    <scope>NUCLEOTIDE SEQUENCE</scope>
    <source>
        <strain evidence="2">Race5_Kim</strain>
    </source>
</reference>
<dbReference type="CDD" id="cd18186">
    <property type="entry name" value="BTB_POZ_ZBTB_KLHL-like"/>
    <property type="match status" value="1"/>
</dbReference>
<accession>A0A9Q8LHU8</accession>
<dbReference type="Gene3D" id="3.30.710.10">
    <property type="entry name" value="Potassium Channel Kv1.1, Chain A"/>
    <property type="match status" value="1"/>
</dbReference>
<protein>
    <recommendedName>
        <fullName evidence="1">BTB domain-containing protein</fullName>
    </recommendedName>
</protein>
<evidence type="ECO:0000313" key="2">
    <source>
        <dbReference type="EMBL" id="UJO17682.1"/>
    </source>
</evidence>
<name>A0A9Q8LHU8_PASFU</name>
<dbReference type="EMBL" id="CP090167">
    <property type="protein sequence ID" value="UJO17682.1"/>
    <property type="molecule type" value="Genomic_DNA"/>
</dbReference>
<proteinExistence type="predicted"/>
<dbReference type="SUPFAM" id="SSF54695">
    <property type="entry name" value="POZ domain"/>
    <property type="match status" value="1"/>
</dbReference>
<keyword evidence="3" id="KW-1185">Reference proteome</keyword>
<gene>
    <name evidence="2" type="ORF">CLAFUR5_05387</name>
</gene>
<dbReference type="RefSeq" id="XP_047762048.1">
    <property type="nucleotide sequence ID" value="XM_047904535.1"/>
</dbReference>
<dbReference type="PROSITE" id="PS50097">
    <property type="entry name" value="BTB"/>
    <property type="match status" value="1"/>
</dbReference>
<dbReference type="GeneID" id="71985265"/>
<dbReference type="InterPro" id="IPR011333">
    <property type="entry name" value="SKP1/BTB/POZ_sf"/>
</dbReference>
<evidence type="ECO:0000259" key="1">
    <source>
        <dbReference type="PROSITE" id="PS50097"/>
    </source>
</evidence>
<sequence>MSLFSQTFKSRLRCQQFFRIGATTRPRGAEYSSGRHTMASSMKLFLEALQGEQVSLEVGPDDNTTMYTPSKAILCSGSRWFDAAFKDGRFQESQSGSIRLPDDCPEAFGALLYYVHQDSLVWTTWPEDSDECGEQLWLCFKVWLLGDKYLLEDLQNTVMERICALLISVDSAGEAMPVAVEVLAMCYEACPEGLPLRVIIADHVVNRMRNSPSAFARAGPLASLPAFLPLLHSSETALHTNPDTFPRYRKPRANTDLLWIPPPGSTPQQSSKRGLPVVYRNNWNVLPTCCEVCGFCLEERESPRLYCKDHASTKCICTKSLTVACKECRP</sequence>
<dbReference type="AlphaFoldDB" id="A0A9Q8LHU8"/>
<dbReference type="Pfam" id="PF00651">
    <property type="entry name" value="BTB"/>
    <property type="match status" value="1"/>
</dbReference>
<dbReference type="KEGG" id="ffu:CLAFUR5_05387"/>
<evidence type="ECO:0000313" key="3">
    <source>
        <dbReference type="Proteomes" id="UP000756132"/>
    </source>
</evidence>
<dbReference type="Proteomes" id="UP000756132">
    <property type="component" value="Chromosome 5"/>
</dbReference>
<feature type="domain" description="BTB" evidence="1">
    <location>
        <begin position="52"/>
        <end position="124"/>
    </location>
</feature>
<reference evidence="2" key="2">
    <citation type="journal article" date="2022" name="Microb. Genom.">
        <title>A chromosome-scale genome assembly of the tomato pathogen Cladosporium fulvum reveals a compartmentalized genome architecture and the presence of a dispensable chromosome.</title>
        <authorList>
            <person name="Zaccaron A.Z."/>
            <person name="Chen L.H."/>
            <person name="Samaras A."/>
            <person name="Stergiopoulos I."/>
        </authorList>
    </citation>
    <scope>NUCLEOTIDE SEQUENCE</scope>
    <source>
        <strain evidence="2">Race5_Kim</strain>
    </source>
</reference>
<dbReference type="OrthoDB" id="194443at2759"/>
<organism evidence="2 3">
    <name type="scientific">Passalora fulva</name>
    <name type="common">Tomato leaf mold</name>
    <name type="synonym">Cladosporium fulvum</name>
    <dbReference type="NCBI Taxonomy" id="5499"/>
    <lineage>
        <taxon>Eukaryota</taxon>
        <taxon>Fungi</taxon>
        <taxon>Dikarya</taxon>
        <taxon>Ascomycota</taxon>
        <taxon>Pezizomycotina</taxon>
        <taxon>Dothideomycetes</taxon>
        <taxon>Dothideomycetidae</taxon>
        <taxon>Mycosphaerellales</taxon>
        <taxon>Mycosphaerellaceae</taxon>
        <taxon>Fulvia</taxon>
    </lineage>
</organism>
<dbReference type="PANTHER" id="PTHR47843">
    <property type="entry name" value="BTB DOMAIN-CONTAINING PROTEIN-RELATED"/>
    <property type="match status" value="1"/>
</dbReference>
<dbReference type="InterPro" id="IPR000210">
    <property type="entry name" value="BTB/POZ_dom"/>
</dbReference>